<organism evidence="1 2">
    <name type="scientific">Holospora obtusa F1</name>
    <dbReference type="NCBI Taxonomy" id="1399147"/>
    <lineage>
        <taxon>Bacteria</taxon>
        <taxon>Pseudomonadati</taxon>
        <taxon>Pseudomonadota</taxon>
        <taxon>Alphaproteobacteria</taxon>
        <taxon>Holosporales</taxon>
        <taxon>Holosporaceae</taxon>
        <taxon>Holospora</taxon>
    </lineage>
</organism>
<dbReference type="EMBL" id="AWTR02000048">
    <property type="protein sequence ID" value="ETZ07388.1"/>
    <property type="molecule type" value="Genomic_DNA"/>
</dbReference>
<dbReference type="eggNOG" id="ENOG502Z7Y6">
    <property type="taxonomic scope" value="Bacteria"/>
</dbReference>
<reference evidence="1 2" key="1">
    <citation type="journal article" date="2014" name="FEMS Microbiol. Lett.">
        <title>Draft genome sequences of three Holospora species (Holospora obtusa, Holospora undulata, and Holospora elegans), endonuclear symbiotic bacteria of the ciliate Paramecium caudatum.</title>
        <authorList>
            <person name="Dohra H."/>
            <person name="Tanaka K."/>
            <person name="Suzuki T."/>
            <person name="Fujishima M."/>
            <person name="Suzuki H."/>
        </authorList>
    </citation>
    <scope>NUCLEOTIDE SEQUENCE [LARGE SCALE GENOMIC DNA]</scope>
    <source>
        <strain evidence="1 2">F1</strain>
    </source>
</reference>
<evidence type="ECO:0000313" key="1">
    <source>
        <dbReference type="EMBL" id="ETZ07388.1"/>
    </source>
</evidence>
<accession>W6TE38</accession>
<comment type="caution">
    <text evidence="1">The sequence shown here is derived from an EMBL/GenBank/DDBJ whole genome shotgun (WGS) entry which is preliminary data.</text>
</comment>
<dbReference type="OrthoDB" id="2463879at2"/>
<proteinExistence type="predicted"/>
<evidence type="ECO:0000313" key="2">
    <source>
        <dbReference type="Proteomes" id="UP000019112"/>
    </source>
</evidence>
<dbReference type="Proteomes" id="UP000019112">
    <property type="component" value="Unassembled WGS sequence"/>
</dbReference>
<name>W6TE38_HOLOB</name>
<keyword evidence="2" id="KW-1185">Reference proteome</keyword>
<protein>
    <submittedName>
        <fullName evidence="1">Uncharacterized protein</fullName>
    </submittedName>
</protein>
<dbReference type="STRING" id="1399147.P618_200452"/>
<dbReference type="AlphaFoldDB" id="W6TE38"/>
<dbReference type="RefSeq" id="WP_021827502.1">
    <property type="nucleotide sequence ID" value="NZ_AWTR02000048.1"/>
</dbReference>
<sequence>MPLIADSTGKIKGKFTVPANVPAGTKLVQFIGNQGSYGEATYTGRGIITTEERRRVTVITDIRRNETTVVLTRFDPLAQTFTLSESRHIAGVDLWFSNRGTKRVVAQIRDTSLGMPTQTVLAEGDIMPSSININGTATRMTWQPVWLEAGHEYAIVLLTDDADAAVRVAELGKYDASHGRWVTSQPYQVGVLLSSSNASTWTDHQNRDLTFRLLAARFTENTRIVELGTITGNSTSDLIALANVEHVASDTDLDFTLTEQDRTEHKLSDDLPIALRARVTGNLNVKAQMRGSSLHSPVLYPGVQMVLGNVAETADYVTRAIPAGSNTKVTITYEALMTGTADVKIYVQKADSTWQLVELTTGKPVGDNWVERTHILTSFNAAETRVKLVLTGTIIYRPKVRSLRVVIT</sequence>
<gene>
    <name evidence="1" type="ORF">P618_200452</name>
</gene>